<feature type="compositionally biased region" description="Low complexity" evidence="1">
    <location>
        <begin position="51"/>
        <end position="70"/>
    </location>
</feature>
<dbReference type="EMBL" id="LR862142">
    <property type="protein sequence ID" value="CAD1823151.1"/>
    <property type="molecule type" value="Genomic_DNA"/>
</dbReference>
<proteinExistence type="predicted"/>
<feature type="compositionally biased region" description="Basic residues" evidence="1">
    <location>
        <begin position="34"/>
        <end position="43"/>
    </location>
</feature>
<gene>
    <name evidence="2" type="ORF">CB5_LOCUS6362</name>
</gene>
<evidence type="ECO:0000313" key="2">
    <source>
        <dbReference type="EMBL" id="CAD1823151.1"/>
    </source>
</evidence>
<accession>A0A6V7NX35</accession>
<feature type="compositionally biased region" description="Basic and acidic residues" evidence="1">
    <location>
        <begin position="76"/>
        <end position="90"/>
    </location>
</feature>
<feature type="compositionally biased region" description="Low complexity" evidence="1">
    <location>
        <begin position="105"/>
        <end position="116"/>
    </location>
</feature>
<name>A0A6V7NX35_ANACO</name>
<organism evidence="2">
    <name type="scientific">Ananas comosus var. bracteatus</name>
    <name type="common">red pineapple</name>
    <dbReference type="NCBI Taxonomy" id="296719"/>
    <lineage>
        <taxon>Eukaryota</taxon>
        <taxon>Viridiplantae</taxon>
        <taxon>Streptophyta</taxon>
        <taxon>Embryophyta</taxon>
        <taxon>Tracheophyta</taxon>
        <taxon>Spermatophyta</taxon>
        <taxon>Magnoliopsida</taxon>
        <taxon>Liliopsida</taxon>
        <taxon>Poales</taxon>
        <taxon>Bromeliaceae</taxon>
        <taxon>Bromelioideae</taxon>
        <taxon>Ananas</taxon>
    </lineage>
</organism>
<protein>
    <submittedName>
        <fullName evidence="2">Uncharacterized protein</fullName>
    </submittedName>
</protein>
<feature type="compositionally biased region" description="Basic residues" evidence="1">
    <location>
        <begin position="91"/>
        <end position="102"/>
    </location>
</feature>
<evidence type="ECO:0000256" key="1">
    <source>
        <dbReference type="SAM" id="MobiDB-lite"/>
    </source>
</evidence>
<reference evidence="2" key="1">
    <citation type="submission" date="2020-07" db="EMBL/GenBank/DDBJ databases">
        <authorList>
            <person name="Lin J."/>
        </authorList>
    </citation>
    <scope>NUCLEOTIDE SEQUENCE</scope>
</reference>
<sequence length="132" mass="15087">MFVNIPTPHCTHHAHYLRGAISKHTNAPTTTTTTKKKRTKTKRWAPAIVAPSSRSSSRSSSPSRRLPPLRMLQLRVPDRPAPDDPRLHPRDHLRRLRHRRRPTDRPSATSRSRSPRVCPLRPSIPTASLLIR</sequence>
<dbReference type="AlphaFoldDB" id="A0A6V7NX35"/>
<feature type="region of interest" description="Disordered" evidence="1">
    <location>
        <begin position="18"/>
        <end position="132"/>
    </location>
</feature>